<evidence type="ECO:0000313" key="3">
    <source>
        <dbReference type="EMBL" id="KPK71069.1"/>
    </source>
</evidence>
<dbReference type="InterPro" id="IPR025150">
    <property type="entry name" value="GH123_cat"/>
</dbReference>
<dbReference type="Proteomes" id="UP000051096">
    <property type="component" value="Unassembled WGS sequence"/>
</dbReference>
<dbReference type="Gene3D" id="2.60.120.260">
    <property type="entry name" value="Galactose-binding domain-like"/>
    <property type="match status" value="1"/>
</dbReference>
<feature type="domain" description="Glycoside hydrolase 123 catalytic" evidence="1">
    <location>
        <begin position="455"/>
        <end position="660"/>
    </location>
</feature>
<dbReference type="Pfam" id="PF22680">
    <property type="entry name" value="Glyco_hydro_123_N_2"/>
    <property type="match status" value="1"/>
</dbReference>
<dbReference type="InterPro" id="IPR053850">
    <property type="entry name" value="Glyco_hydro_123_N_2"/>
</dbReference>
<dbReference type="AlphaFoldDB" id="A0A0S8GGV6"/>
<reference evidence="3 4" key="1">
    <citation type="journal article" date="2015" name="Microbiome">
        <title>Genomic resolution of linkages in carbon, nitrogen, and sulfur cycling among widespread estuary sediment bacteria.</title>
        <authorList>
            <person name="Baker B.J."/>
            <person name="Lazar C.S."/>
            <person name="Teske A.P."/>
            <person name="Dick G.J."/>
        </authorList>
    </citation>
    <scope>NUCLEOTIDE SEQUENCE [LARGE SCALE GENOMIC DNA]</scope>
    <source>
        <strain evidence="3">SM23_60</strain>
    </source>
</reference>
<accession>A0A0S8GGV6</accession>
<dbReference type="Pfam" id="PF13320">
    <property type="entry name" value="GH123_cat"/>
    <property type="match status" value="1"/>
</dbReference>
<evidence type="ECO:0000313" key="4">
    <source>
        <dbReference type="Proteomes" id="UP000051096"/>
    </source>
</evidence>
<comment type="caution">
    <text evidence="3">The sequence shown here is derived from an EMBL/GenBank/DDBJ whole genome shotgun (WGS) entry which is preliminary data.</text>
</comment>
<organism evidence="3 4">
    <name type="scientific">candidate division WOR_3 bacterium SM23_60</name>
    <dbReference type="NCBI Taxonomy" id="1703780"/>
    <lineage>
        <taxon>Bacteria</taxon>
        <taxon>Bacteria division WOR-3</taxon>
    </lineage>
</organism>
<proteinExistence type="predicted"/>
<gene>
    <name evidence="3" type="ORF">AMJ87_07775</name>
</gene>
<sequence>MKTLLTILLVNVCGCAATITGANRLKNSDFESQLHEGWSLQVEHGVLVSRDSRFATSGKYSLQIHNPSPSNEGYYGCNQAMVAPKAGTWARLEATMKIKDLNGRAGIDIHFLDSTGKRLPVYDASLIIEESNLSEDWTTYSVDFPTPKGTETLIIAAFLKGQGSVWIDDASLAIIKADEKAATYPTSGAMLLRKKDPTIWFDFAESKVFRDTPVPENEPTDKITLETARNEREAFQLVIRPQAEMKNCSIEFTEFVSNNATKISKNALSFSVVGYVNITEKSTYDGVIGLNPDYLAPHERFDCIEGKNNPIWIMASVSENVGGGIYSGHVILKAKGKIVARIPLEITVWDFALPQRTHLLVRSNFWFSLVRKFDNRKANQILDDYYRNLAHHRVNAFANIDIKTEIVGESLICVFADFDHKASRLLNTHEFTAITVGPFLGDASGWEYRRTWSGLDPASPRFENFLSQYCKKLENHLESKGWLNRCWLQYWDEPPLHDPGLENILEIGRIIKKSAPHLKIYMTKWPIPELYDIVDIWCIPFTRIRFRQNRVTARKKEKEIVCVYHNDPYIDTPLIDKRLYAWRYRIANIDGAYAWWNLTFWQTDPYINPHMLEEKWSGRSSYLKAGDGVLLYPNPQGSGAPVNSLRWEVFTQGLEDYEYFWLLEQRINTVRTRLESDKEFTNYASYRVKEIIAQVIEDYFDTWNRDVDYLYALRRRIANEILIVQERPLVFIKTDPPEGQATKHKKIKVYGIAEKGTKISINGEAVLVGINGSFSSEAHLIEDRCIQVTAELHKFRKTVKRFF</sequence>
<evidence type="ECO:0000259" key="2">
    <source>
        <dbReference type="Pfam" id="PF22680"/>
    </source>
</evidence>
<protein>
    <submittedName>
        <fullName evidence="3">Uncharacterized protein</fullName>
    </submittedName>
</protein>
<name>A0A0S8GGV6_UNCW3</name>
<evidence type="ECO:0000259" key="1">
    <source>
        <dbReference type="Pfam" id="PF13320"/>
    </source>
</evidence>
<dbReference type="EMBL" id="LJUO01000072">
    <property type="protein sequence ID" value="KPK71069.1"/>
    <property type="molecule type" value="Genomic_DNA"/>
</dbReference>
<feature type="domain" description="Glycoside hydrolase 123 N-terminal" evidence="2">
    <location>
        <begin position="209"/>
        <end position="333"/>
    </location>
</feature>